<accession>A0A0B6XYF9</accession>
<dbReference type="Gene3D" id="1.10.10.10">
    <property type="entry name" value="Winged helix-like DNA-binding domain superfamily/Winged helix DNA-binding domain"/>
    <property type="match status" value="1"/>
</dbReference>
<protein>
    <submittedName>
        <fullName evidence="2">Uncharacterized protein</fullName>
    </submittedName>
</protein>
<organism evidence="2">
    <name type="scientific">Arion vulgaris</name>
    <dbReference type="NCBI Taxonomy" id="1028688"/>
    <lineage>
        <taxon>Eukaryota</taxon>
        <taxon>Metazoa</taxon>
        <taxon>Spiralia</taxon>
        <taxon>Lophotrochozoa</taxon>
        <taxon>Mollusca</taxon>
        <taxon>Gastropoda</taxon>
        <taxon>Heterobranchia</taxon>
        <taxon>Euthyneura</taxon>
        <taxon>Panpulmonata</taxon>
        <taxon>Eupulmonata</taxon>
        <taxon>Stylommatophora</taxon>
        <taxon>Helicina</taxon>
        <taxon>Arionoidea</taxon>
        <taxon>Arionidae</taxon>
        <taxon>Arion</taxon>
    </lineage>
</organism>
<dbReference type="Gene3D" id="3.40.50.300">
    <property type="entry name" value="P-loop containing nucleotide triphosphate hydrolases"/>
    <property type="match status" value="1"/>
</dbReference>
<name>A0A0B6XYF9_9EUPU</name>
<feature type="non-terminal residue" evidence="2">
    <location>
        <position position="282"/>
    </location>
</feature>
<gene>
    <name evidence="2" type="primary">ORF6456</name>
</gene>
<proteinExistence type="predicted"/>
<evidence type="ECO:0000313" key="2">
    <source>
        <dbReference type="EMBL" id="CEK49112.1"/>
    </source>
</evidence>
<dbReference type="InterPro" id="IPR036388">
    <property type="entry name" value="WH-like_DNA-bd_sf"/>
</dbReference>
<reference evidence="2" key="1">
    <citation type="submission" date="2014-12" db="EMBL/GenBank/DDBJ databases">
        <title>Insight into the proteome of Arion vulgaris.</title>
        <authorList>
            <person name="Aradska J."/>
            <person name="Bulat T."/>
            <person name="Smidak R."/>
            <person name="Sarate P."/>
            <person name="Gangsoo J."/>
            <person name="Sialana F."/>
            <person name="Bilban M."/>
            <person name="Lubec G."/>
        </authorList>
    </citation>
    <scope>NUCLEOTIDE SEQUENCE</scope>
    <source>
        <tissue evidence="2">Skin</tissue>
    </source>
</reference>
<dbReference type="InterPro" id="IPR027417">
    <property type="entry name" value="P-loop_NTPase"/>
</dbReference>
<dbReference type="AlphaFoldDB" id="A0A0B6XYF9"/>
<feature type="region of interest" description="Disordered" evidence="1">
    <location>
        <begin position="64"/>
        <end position="83"/>
    </location>
</feature>
<evidence type="ECO:0000256" key="1">
    <source>
        <dbReference type="SAM" id="MobiDB-lite"/>
    </source>
</evidence>
<dbReference type="EMBL" id="HACG01002247">
    <property type="protein sequence ID" value="CEK49112.1"/>
    <property type="molecule type" value="Transcribed_RNA"/>
</dbReference>
<sequence>LVMVVYNAATLCEENFYSYIGQWLDMLSVSIPGAIVKIVGTHSDLLNSNTDTDKKKSMLVSDVELKPAENSTDPTENEGDISVTDSQPTIIRDVGNHTSSVTANKEIIHDLLQKYLSSKNTKIRDELKSLEHDINKVEKSGHAKMNVNEAALTMMRVREKKLENILQNPLKILPEISFTSASNSLEEILKLTDELEHLAIDKTLFPHAQRHIPGHWKRLMLKLKQRKGYYLYWDDVEHIAEWFNIKDEELREFIKHLHDTADVIWFREDPALCQIVFHKPKM</sequence>
<feature type="non-terminal residue" evidence="2">
    <location>
        <position position="1"/>
    </location>
</feature>